<reference evidence="1 2" key="1">
    <citation type="submission" date="2019-05" db="EMBL/GenBank/DDBJ databases">
        <title>Another draft genome of Portunus trituberculatus and its Hox gene families provides insights of decapod evolution.</title>
        <authorList>
            <person name="Jeong J.-H."/>
            <person name="Song I."/>
            <person name="Kim S."/>
            <person name="Choi T."/>
            <person name="Kim D."/>
            <person name="Ryu S."/>
            <person name="Kim W."/>
        </authorList>
    </citation>
    <scope>NUCLEOTIDE SEQUENCE [LARGE SCALE GENOMIC DNA]</scope>
    <source>
        <tissue evidence="1">Muscle</tissue>
    </source>
</reference>
<proteinExistence type="predicted"/>
<evidence type="ECO:0000313" key="2">
    <source>
        <dbReference type="Proteomes" id="UP000324222"/>
    </source>
</evidence>
<accession>A0A5B7KH86</accession>
<protein>
    <submittedName>
        <fullName evidence="1">Uncharacterized protein</fullName>
    </submittedName>
</protein>
<organism evidence="1 2">
    <name type="scientific">Portunus trituberculatus</name>
    <name type="common">Swimming crab</name>
    <name type="synonym">Neptunus trituberculatus</name>
    <dbReference type="NCBI Taxonomy" id="210409"/>
    <lineage>
        <taxon>Eukaryota</taxon>
        <taxon>Metazoa</taxon>
        <taxon>Ecdysozoa</taxon>
        <taxon>Arthropoda</taxon>
        <taxon>Crustacea</taxon>
        <taxon>Multicrustacea</taxon>
        <taxon>Malacostraca</taxon>
        <taxon>Eumalacostraca</taxon>
        <taxon>Eucarida</taxon>
        <taxon>Decapoda</taxon>
        <taxon>Pleocyemata</taxon>
        <taxon>Brachyura</taxon>
        <taxon>Eubrachyura</taxon>
        <taxon>Portunoidea</taxon>
        <taxon>Portunidae</taxon>
        <taxon>Portuninae</taxon>
        <taxon>Portunus</taxon>
    </lineage>
</organism>
<keyword evidence="2" id="KW-1185">Reference proteome</keyword>
<dbReference type="EMBL" id="VSRR010149600">
    <property type="protein sequence ID" value="MPD06137.1"/>
    <property type="molecule type" value="Genomic_DNA"/>
</dbReference>
<dbReference type="Proteomes" id="UP000324222">
    <property type="component" value="Unassembled WGS sequence"/>
</dbReference>
<comment type="caution">
    <text evidence="1">The sequence shown here is derived from an EMBL/GenBank/DDBJ whole genome shotgun (WGS) entry which is preliminary data.</text>
</comment>
<dbReference type="AlphaFoldDB" id="A0A5B7KH86"/>
<sequence length="117" mass="12823">MIASSLHPLTLFSAEELHPIRIFFFQTTVNTKQHTKCLHDSASVAPRSVQVSAPRPVLLGEEEACIASFTFPKKHMRAGSEPLNSALVAEMPLRCWGAGRTPDPRHAALRGERGGHL</sequence>
<gene>
    <name evidence="1" type="ORF">E2C01_101927</name>
</gene>
<evidence type="ECO:0000313" key="1">
    <source>
        <dbReference type="EMBL" id="MPD06137.1"/>
    </source>
</evidence>
<name>A0A5B7KH86_PORTR</name>